<feature type="compositionally biased region" description="Pro residues" evidence="1">
    <location>
        <begin position="74"/>
        <end position="84"/>
    </location>
</feature>
<comment type="caution">
    <text evidence="2">The sequence shown here is derived from an EMBL/GenBank/DDBJ whole genome shotgun (WGS) entry which is preliminary data.</text>
</comment>
<organism evidence="2 3">
    <name type="scientific">Musa balbisiana</name>
    <name type="common">Banana</name>
    <dbReference type="NCBI Taxonomy" id="52838"/>
    <lineage>
        <taxon>Eukaryota</taxon>
        <taxon>Viridiplantae</taxon>
        <taxon>Streptophyta</taxon>
        <taxon>Embryophyta</taxon>
        <taxon>Tracheophyta</taxon>
        <taxon>Spermatophyta</taxon>
        <taxon>Magnoliopsida</taxon>
        <taxon>Liliopsida</taxon>
        <taxon>Zingiberales</taxon>
        <taxon>Musaceae</taxon>
        <taxon>Musa</taxon>
    </lineage>
</organism>
<evidence type="ECO:0000256" key="1">
    <source>
        <dbReference type="SAM" id="MobiDB-lite"/>
    </source>
</evidence>
<protein>
    <submittedName>
        <fullName evidence="2">Uncharacterized protein</fullName>
    </submittedName>
</protein>
<reference evidence="2 3" key="1">
    <citation type="journal article" date="2019" name="Nat. Plants">
        <title>Genome sequencing of Musa balbisiana reveals subgenome evolution and function divergence in polyploid bananas.</title>
        <authorList>
            <person name="Yao X."/>
        </authorList>
    </citation>
    <scope>NUCLEOTIDE SEQUENCE [LARGE SCALE GENOMIC DNA]</scope>
    <source>
        <strain evidence="3">cv. DH-PKW</strain>
        <tissue evidence="2">Leaves</tissue>
    </source>
</reference>
<dbReference type="Proteomes" id="UP000317650">
    <property type="component" value="Chromosome 5"/>
</dbReference>
<name>A0A4S8JU17_MUSBA</name>
<feature type="compositionally biased region" description="Basic and acidic residues" evidence="1">
    <location>
        <begin position="93"/>
        <end position="106"/>
    </location>
</feature>
<evidence type="ECO:0000313" key="3">
    <source>
        <dbReference type="Proteomes" id="UP000317650"/>
    </source>
</evidence>
<feature type="region of interest" description="Disordered" evidence="1">
    <location>
        <begin position="42"/>
        <end position="108"/>
    </location>
</feature>
<proteinExistence type="predicted"/>
<dbReference type="AlphaFoldDB" id="A0A4S8JU17"/>
<sequence length="207" mass="22704">MRRQNIRPQSLFPWSMVADGTIKNRVKGLATGERRWGPRCARDGAAAVSSGRGSRPSDRGGSAGRRGRRLRFPSPLPTPNPPRVPVFLLPRPDQNKRRSPECRGVDGDAVPPDAPCREILPVRADPAALVTVSVVLFMLLARGVFSLPVDSNGPTKSDHLLRRSIYEAKDGMGGKKAISGRRCSRGNPVRSNITICWWVSFIPFFPS</sequence>
<accession>A0A4S8JU17</accession>
<gene>
    <name evidence="2" type="ORF">C4D60_Mb05t05850</name>
</gene>
<dbReference type="EMBL" id="PYDT01000003">
    <property type="protein sequence ID" value="THU65650.1"/>
    <property type="molecule type" value="Genomic_DNA"/>
</dbReference>
<evidence type="ECO:0000313" key="2">
    <source>
        <dbReference type="EMBL" id="THU65650.1"/>
    </source>
</evidence>
<keyword evidence="3" id="KW-1185">Reference proteome</keyword>